<comment type="caution">
    <text evidence="2">The sequence shown here is derived from an EMBL/GenBank/DDBJ whole genome shotgun (WGS) entry which is preliminary data.</text>
</comment>
<dbReference type="Proteomes" id="UP001596461">
    <property type="component" value="Unassembled WGS sequence"/>
</dbReference>
<name>A0ABD5WC16_9EURY</name>
<gene>
    <name evidence="2" type="ORF">ACFQL9_12595</name>
</gene>
<evidence type="ECO:0000256" key="1">
    <source>
        <dbReference type="SAM" id="MobiDB-lite"/>
    </source>
</evidence>
<dbReference type="Pfam" id="PF11213">
    <property type="entry name" value="DUF3006"/>
    <property type="match status" value="1"/>
</dbReference>
<protein>
    <submittedName>
        <fullName evidence="2">DUF3006 domain-containing protein</fullName>
    </submittedName>
</protein>
<organism evidence="2 3">
    <name type="scientific">Halobaculum lipolyticum</name>
    <dbReference type="NCBI Taxonomy" id="3032001"/>
    <lineage>
        <taxon>Archaea</taxon>
        <taxon>Methanobacteriati</taxon>
        <taxon>Methanobacteriota</taxon>
        <taxon>Stenosarchaea group</taxon>
        <taxon>Halobacteria</taxon>
        <taxon>Halobacteriales</taxon>
        <taxon>Haloferacaceae</taxon>
        <taxon>Halobaculum</taxon>
    </lineage>
</organism>
<proteinExistence type="predicted"/>
<feature type="region of interest" description="Disordered" evidence="1">
    <location>
        <begin position="71"/>
        <end position="101"/>
    </location>
</feature>
<sequence>MDGSDALADGEYTAVIDRFEDDLAVLEVETEDGLRQLVVERDELPEDARHADAVVEVTTESGVLVEAVYDEAASRERSEEAQSRFDRLSRRLGSDEDADDS</sequence>
<dbReference type="AlphaFoldDB" id="A0ABD5WC16"/>
<accession>A0ABD5WC16</accession>
<dbReference type="RefSeq" id="WP_284032525.1">
    <property type="nucleotide sequence ID" value="NZ_CP126154.1"/>
</dbReference>
<feature type="compositionally biased region" description="Basic and acidic residues" evidence="1">
    <location>
        <begin position="72"/>
        <end position="94"/>
    </location>
</feature>
<reference evidence="2 3" key="1">
    <citation type="journal article" date="2019" name="Int. J. Syst. Evol. Microbiol.">
        <title>The Global Catalogue of Microorganisms (GCM) 10K type strain sequencing project: providing services to taxonomists for standard genome sequencing and annotation.</title>
        <authorList>
            <consortium name="The Broad Institute Genomics Platform"/>
            <consortium name="The Broad Institute Genome Sequencing Center for Infectious Disease"/>
            <person name="Wu L."/>
            <person name="Ma J."/>
        </authorList>
    </citation>
    <scope>NUCLEOTIDE SEQUENCE [LARGE SCALE GENOMIC DNA]</scope>
    <source>
        <strain evidence="2 3">DT31</strain>
    </source>
</reference>
<evidence type="ECO:0000313" key="2">
    <source>
        <dbReference type="EMBL" id="MFC7070483.1"/>
    </source>
</evidence>
<evidence type="ECO:0000313" key="3">
    <source>
        <dbReference type="Proteomes" id="UP001596461"/>
    </source>
</evidence>
<dbReference type="EMBL" id="JBHTAH010000011">
    <property type="protein sequence ID" value="MFC7070483.1"/>
    <property type="molecule type" value="Genomic_DNA"/>
</dbReference>
<keyword evidence="3" id="KW-1185">Reference proteome</keyword>
<dbReference type="GeneID" id="81124385"/>
<dbReference type="InterPro" id="IPR021377">
    <property type="entry name" value="DUF3006"/>
</dbReference>